<organism evidence="3 4">
    <name type="scientific">Angustibacter aerolatus</name>
    <dbReference type="NCBI Taxonomy" id="1162965"/>
    <lineage>
        <taxon>Bacteria</taxon>
        <taxon>Bacillati</taxon>
        <taxon>Actinomycetota</taxon>
        <taxon>Actinomycetes</taxon>
        <taxon>Kineosporiales</taxon>
        <taxon>Kineosporiaceae</taxon>
    </lineage>
</organism>
<reference evidence="4" key="1">
    <citation type="journal article" date="2019" name="Int. J. Syst. Evol. Microbiol.">
        <title>The Global Catalogue of Microorganisms (GCM) 10K type strain sequencing project: providing services to taxonomists for standard genome sequencing and annotation.</title>
        <authorList>
            <consortium name="The Broad Institute Genomics Platform"/>
            <consortium name="The Broad Institute Genome Sequencing Center for Infectious Disease"/>
            <person name="Wu L."/>
            <person name="Ma J."/>
        </authorList>
    </citation>
    <scope>NUCLEOTIDE SEQUENCE [LARGE SCALE GENOMIC DNA]</scope>
    <source>
        <strain evidence="4">NBRC 108730</strain>
    </source>
</reference>
<evidence type="ECO:0000256" key="1">
    <source>
        <dbReference type="SAM" id="MobiDB-lite"/>
    </source>
</evidence>
<feature type="region of interest" description="Disordered" evidence="1">
    <location>
        <begin position="1"/>
        <end position="37"/>
    </location>
</feature>
<dbReference type="Pfam" id="PF07332">
    <property type="entry name" value="Phage_holin_3_6"/>
    <property type="match status" value="1"/>
</dbReference>
<evidence type="ECO:0008006" key="5">
    <source>
        <dbReference type="Google" id="ProtNLM"/>
    </source>
</evidence>
<proteinExistence type="predicted"/>
<sequence length="156" mass="15889">MTQETYGAGATSVGGGSSTASTSSTSSHTDDRPSIGAILGDVSKDLSTLVRQEIELAKAEAKESASKAGKGAGMLGGAGVAGHFAVLFASIALWWGLGNATGRGWSALIVMLLWAVIAGVLALVGKKLAQVKGLDRTTETVKKIPPALKGHEEENR</sequence>
<feature type="compositionally biased region" description="Low complexity" evidence="1">
    <location>
        <begin position="1"/>
        <end position="11"/>
    </location>
</feature>
<keyword evidence="2" id="KW-1133">Transmembrane helix</keyword>
<gene>
    <name evidence="3" type="ORF">GCM10025868_31880</name>
</gene>
<feature type="compositionally biased region" description="Low complexity" evidence="1">
    <location>
        <begin position="18"/>
        <end position="27"/>
    </location>
</feature>
<comment type="caution">
    <text evidence="3">The sequence shown here is derived from an EMBL/GenBank/DDBJ whole genome shotgun (WGS) entry which is preliminary data.</text>
</comment>
<dbReference type="InterPro" id="IPR009937">
    <property type="entry name" value="Phage_holin_3_6"/>
</dbReference>
<evidence type="ECO:0000313" key="4">
    <source>
        <dbReference type="Proteomes" id="UP001157017"/>
    </source>
</evidence>
<dbReference type="EMBL" id="BSUZ01000001">
    <property type="protein sequence ID" value="GMA87938.1"/>
    <property type="molecule type" value="Genomic_DNA"/>
</dbReference>
<keyword evidence="4" id="KW-1185">Reference proteome</keyword>
<evidence type="ECO:0000313" key="3">
    <source>
        <dbReference type="EMBL" id="GMA87938.1"/>
    </source>
</evidence>
<protein>
    <recommendedName>
        <fullName evidence="5">Transporter</fullName>
    </recommendedName>
</protein>
<name>A0ABQ6JI85_9ACTN</name>
<accession>A0ABQ6JI85</accession>
<dbReference type="Proteomes" id="UP001157017">
    <property type="component" value="Unassembled WGS sequence"/>
</dbReference>
<feature type="transmembrane region" description="Helical" evidence="2">
    <location>
        <begin position="103"/>
        <end position="124"/>
    </location>
</feature>
<keyword evidence="2" id="KW-0812">Transmembrane</keyword>
<feature type="transmembrane region" description="Helical" evidence="2">
    <location>
        <begin position="72"/>
        <end position="97"/>
    </location>
</feature>
<keyword evidence="2" id="KW-0472">Membrane</keyword>
<evidence type="ECO:0000256" key="2">
    <source>
        <dbReference type="SAM" id="Phobius"/>
    </source>
</evidence>